<feature type="non-terminal residue" evidence="3">
    <location>
        <position position="1"/>
    </location>
</feature>
<reference evidence="3 4" key="1">
    <citation type="submission" date="2021-07" db="EMBL/GenBank/DDBJ databases">
        <title>Flavobacterium sp. nov. isolated from sediment on the Taihu Lake.</title>
        <authorList>
            <person name="Qu J.-H."/>
        </authorList>
    </citation>
    <scope>NUCLEOTIDE SEQUENCE [LARGE SCALE GENOMIC DNA]</scope>
    <source>
        <strain evidence="3 4">NAS39</strain>
    </source>
</reference>
<dbReference type="EMBL" id="JAHWYN010000004">
    <property type="protein sequence ID" value="MBW4359949.1"/>
    <property type="molecule type" value="Genomic_DNA"/>
</dbReference>
<evidence type="ECO:0000256" key="1">
    <source>
        <dbReference type="ARBA" id="ARBA00022729"/>
    </source>
</evidence>
<gene>
    <name evidence="3" type="ORF">KZH69_05580</name>
</gene>
<keyword evidence="4" id="KW-1185">Reference proteome</keyword>
<proteinExistence type="predicted"/>
<organism evidence="3 4">
    <name type="scientific">Flavobacterium taihuense</name>
    <dbReference type="NCBI Taxonomy" id="2857508"/>
    <lineage>
        <taxon>Bacteria</taxon>
        <taxon>Pseudomonadati</taxon>
        <taxon>Bacteroidota</taxon>
        <taxon>Flavobacteriia</taxon>
        <taxon>Flavobacteriales</taxon>
        <taxon>Flavobacteriaceae</taxon>
        <taxon>Flavobacterium</taxon>
    </lineage>
</organism>
<evidence type="ECO:0000313" key="3">
    <source>
        <dbReference type="EMBL" id="MBW4359949.1"/>
    </source>
</evidence>
<evidence type="ECO:0000259" key="2">
    <source>
        <dbReference type="Pfam" id="PF18962"/>
    </source>
</evidence>
<keyword evidence="1" id="KW-0732">Signal</keyword>
<dbReference type="RefSeq" id="WP_219316463.1">
    <property type="nucleotide sequence ID" value="NZ_JAHWYN010000004.1"/>
</dbReference>
<name>A0ABS6XTM5_9FLAO</name>
<dbReference type="NCBIfam" id="TIGR04183">
    <property type="entry name" value="Por_Secre_tail"/>
    <property type="match status" value="1"/>
</dbReference>
<accession>A0ABS6XTM5</accession>
<dbReference type="Pfam" id="PF18962">
    <property type="entry name" value="Por_Secre_tail"/>
    <property type="match status" value="1"/>
</dbReference>
<evidence type="ECO:0000313" key="4">
    <source>
        <dbReference type="Proteomes" id="UP000812031"/>
    </source>
</evidence>
<protein>
    <submittedName>
        <fullName evidence="3">T9SS type A sorting domain-containing protein</fullName>
    </submittedName>
</protein>
<feature type="domain" description="Secretion system C-terminal sorting" evidence="2">
    <location>
        <begin position="479"/>
        <end position="553"/>
    </location>
</feature>
<dbReference type="InterPro" id="IPR026444">
    <property type="entry name" value="Secre_tail"/>
</dbReference>
<comment type="caution">
    <text evidence="3">The sequence shown here is derived from an EMBL/GenBank/DDBJ whole genome shotgun (WGS) entry which is preliminary data.</text>
</comment>
<sequence>AVTVITNYRRVATSTLNGVACSANSNCLTVTPTGIVPGEIAGSQTLCAPFNPAAFTSVTPGSDHGTISYQWQSSTDGTTFTNIAGATSATYDAPVVAVKTWFRRVATSDVGCAGNSNVLTVTPNDIAPGTIAGNQTGCSPFDAVAFTSTTVGSTTNGGVISYQWQMSTTGCDGTWSDIVGATSATYDPQSVSVITNYRRIATSTLNGVACSENSNCLTVTPTICSNALCTYTQGYYGNPGGMSCADGKPFTTAGLIAKALTSYGGTMTIGSSGHSVYIMNNSTDIDALITVMPGGGSSKVLAPFDYEINQLPPNYLRNGKINNTLLAQTIALGLNIGINSQLGNFELKPGTFAVAVPEGGCGSDIPKARQCSPGGLTPVINEYKYYSIPTAVINAISPKTVQGLFALANQALGGGSTNGLTLTQIADAVDLINNAFDECRIFVGYGIEPLVCVTPIDNTIINTTTSTAKVSDTSSFTAYPVPFKDQLTISYDFKYVTDVKIEVFNTQGNIVASNHDANGYLNKVVLLNIPYTGQAEVYFVRVSTNRGNSVQKVLSSR</sequence>
<dbReference type="Proteomes" id="UP000812031">
    <property type="component" value="Unassembled WGS sequence"/>
</dbReference>